<organism evidence="1 2">
    <name type="scientific">Trifolium medium</name>
    <dbReference type="NCBI Taxonomy" id="97028"/>
    <lineage>
        <taxon>Eukaryota</taxon>
        <taxon>Viridiplantae</taxon>
        <taxon>Streptophyta</taxon>
        <taxon>Embryophyta</taxon>
        <taxon>Tracheophyta</taxon>
        <taxon>Spermatophyta</taxon>
        <taxon>Magnoliopsida</taxon>
        <taxon>eudicotyledons</taxon>
        <taxon>Gunneridae</taxon>
        <taxon>Pentapetalae</taxon>
        <taxon>rosids</taxon>
        <taxon>fabids</taxon>
        <taxon>Fabales</taxon>
        <taxon>Fabaceae</taxon>
        <taxon>Papilionoideae</taxon>
        <taxon>50 kb inversion clade</taxon>
        <taxon>NPAAA clade</taxon>
        <taxon>Hologalegina</taxon>
        <taxon>IRL clade</taxon>
        <taxon>Trifolieae</taxon>
        <taxon>Trifolium</taxon>
    </lineage>
</organism>
<feature type="non-terminal residue" evidence="1">
    <location>
        <position position="49"/>
    </location>
</feature>
<evidence type="ECO:0000313" key="2">
    <source>
        <dbReference type="Proteomes" id="UP000265520"/>
    </source>
</evidence>
<dbReference type="Proteomes" id="UP000265520">
    <property type="component" value="Unassembled WGS sequence"/>
</dbReference>
<accession>A0A392UVJ6</accession>
<dbReference type="EMBL" id="LXQA010986331">
    <property type="protein sequence ID" value="MCI80026.1"/>
    <property type="molecule type" value="Genomic_DNA"/>
</dbReference>
<sequence length="49" mass="5169">MSVLEVLSCIDATIVSSVADFSHEAGSVSSCKIGKIGIHSGLKRHNREV</sequence>
<dbReference type="AlphaFoldDB" id="A0A392UVJ6"/>
<name>A0A392UVJ6_9FABA</name>
<evidence type="ECO:0000313" key="1">
    <source>
        <dbReference type="EMBL" id="MCI80026.1"/>
    </source>
</evidence>
<protein>
    <submittedName>
        <fullName evidence="1">Uncharacterized protein</fullName>
    </submittedName>
</protein>
<comment type="caution">
    <text evidence="1">The sequence shown here is derived from an EMBL/GenBank/DDBJ whole genome shotgun (WGS) entry which is preliminary data.</text>
</comment>
<reference evidence="1 2" key="1">
    <citation type="journal article" date="2018" name="Front. Plant Sci.">
        <title>Red Clover (Trifolium pratense) and Zigzag Clover (T. medium) - A Picture of Genomic Similarities and Differences.</title>
        <authorList>
            <person name="Dluhosova J."/>
            <person name="Istvanek J."/>
            <person name="Nedelnik J."/>
            <person name="Repkova J."/>
        </authorList>
    </citation>
    <scope>NUCLEOTIDE SEQUENCE [LARGE SCALE GENOMIC DNA]</scope>
    <source>
        <strain evidence="2">cv. 10/8</strain>
        <tissue evidence="1">Leaf</tissue>
    </source>
</reference>
<keyword evidence="2" id="KW-1185">Reference proteome</keyword>
<proteinExistence type="predicted"/>